<name>A0A0A1WZI1_ZEUCU</name>
<reference evidence="1" key="1">
    <citation type="submission" date="2014-11" db="EMBL/GenBank/DDBJ databases">
        <authorList>
            <person name="Geib S."/>
        </authorList>
    </citation>
    <scope>NUCLEOTIDE SEQUENCE</scope>
</reference>
<gene>
    <name evidence="1" type="primary">DHC1</name>
    <name evidence="1" type="ORF">g.14421</name>
</gene>
<dbReference type="AlphaFoldDB" id="A0A0A1WZI1"/>
<dbReference type="EMBL" id="GBXI01009813">
    <property type="protein sequence ID" value="JAD04479.1"/>
    <property type="molecule type" value="Transcribed_RNA"/>
</dbReference>
<evidence type="ECO:0000313" key="1">
    <source>
        <dbReference type="EMBL" id="JAD04479.1"/>
    </source>
</evidence>
<proteinExistence type="predicted"/>
<protein>
    <submittedName>
        <fullName evidence="1">Dynein heavy chain, cytoplasmic</fullName>
    </submittedName>
</protein>
<reference evidence="1" key="2">
    <citation type="journal article" date="2015" name="Gigascience">
        <title>Reconstructing a comprehensive transcriptome assembly of a white-pupal translocated strain of the pest fruit fly Bactrocera cucurbitae.</title>
        <authorList>
            <person name="Sim S.B."/>
            <person name="Calla B."/>
            <person name="Hall B."/>
            <person name="DeRego T."/>
            <person name="Geib S.M."/>
        </authorList>
    </citation>
    <scope>NUCLEOTIDE SEQUENCE</scope>
</reference>
<sequence>MSFGDSHEMVQTHYHYFFLAILVTAGVKLALAEDALQAISSTADSSDSSANGPVTAAIENLAFNVASIADEIALQVNRKLERTADILHGSIETLITNALEELALPIFQASRKLSHESCNTTLSVADLRANIDLHLSNCTGDLNSVLQSYKFDAEQSISKIENLIDEVVNLPKACQVLLPRSAVIEGTPQNFATGTNCFVERMAVWNEQVSKELDAVGQLLSRTRQLSQESEAQALSCIGVLVNAVGKLIDEELSDC</sequence>
<accession>A0A0A1WZI1</accession>
<organism evidence="1">
    <name type="scientific">Zeugodacus cucurbitae</name>
    <name type="common">Melon fruit fly</name>
    <name type="synonym">Bactrocera cucurbitae</name>
    <dbReference type="NCBI Taxonomy" id="28588"/>
    <lineage>
        <taxon>Eukaryota</taxon>
        <taxon>Metazoa</taxon>
        <taxon>Ecdysozoa</taxon>
        <taxon>Arthropoda</taxon>
        <taxon>Hexapoda</taxon>
        <taxon>Insecta</taxon>
        <taxon>Pterygota</taxon>
        <taxon>Neoptera</taxon>
        <taxon>Endopterygota</taxon>
        <taxon>Diptera</taxon>
        <taxon>Brachycera</taxon>
        <taxon>Muscomorpha</taxon>
        <taxon>Tephritoidea</taxon>
        <taxon>Tephritidae</taxon>
        <taxon>Zeugodacus</taxon>
        <taxon>Zeugodacus</taxon>
    </lineage>
</organism>